<dbReference type="CDD" id="cd00093">
    <property type="entry name" value="HTH_XRE"/>
    <property type="match status" value="1"/>
</dbReference>
<reference evidence="8 9" key="1">
    <citation type="submission" date="2021-12" db="EMBL/GenBank/DDBJ databases">
        <title>Genome sequencing of bacteria with rrn-lacking chromosome and rrn-plasmid.</title>
        <authorList>
            <person name="Anda M."/>
            <person name="Iwasaki W."/>
        </authorList>
    </citation>
    <scope>NUCLEOTIDE SEQUENCE [LARGE SCALE GENOMIC DNA]</scope>
    <source>
        <strain evidence="8 9">DSM 100852</strain>
    </source>
</reference>
<dbReference type="GO" id="GO:0003700">
    <property type="term" value="F:DNA-binding transcription factor activity"/>
    <property type="evidence" value="ECO:0007669"/>
    <property type="project" value="TreeGrafter"/>
</dbReference>
<dbReference type="Proteomes" id="UP001348817">
    <property type="component" value="Chromosome"/>
</dbReference>
<dbReference type="PANTHER" id="PTHR46797:SF1">
    <property type="entry name" value="METHYLPHOSPHONATE SYNTHASE"/>
    <property type="match status" value="1"/>
</dbReference>
<dbReference type="RefSeq" id="WP_338393495.1">
    <property type="nucleotide sequence ID" value="NZ_AP025314.1"/>
</dbReference>
<feature type="transmembrane region" description="Helical" evidence="6">
    <location>
        <begin position="150"/>
        <end position="172"/>
    </location>
</feature>
<gene>
    <name evidence="8" type="ORF">FUAX_06550</name>
</gene>
<dbReference type="AlphaFoldDB" id="A0AAU9CJQ6"/>
<name>A0AAU9CJQ6_9BACT</name>
<evidence type="ECO:0000259" key="7">
    <source>
        <dbReference type="PROSITE" id="PS50943"/>
    </source>
</evidence>
<dbReference type="InterPro" id="IPR019109">
    <property type="entry name" value="MamF_MmsF"/>
</dbReference>
<protein>
    <recommendedName>
        <fullName evidence="7">HTH cro/C1-type domain-containing protein</fullName>
    </recommendedName>
</protein>
<evidence type="ECO:0000256" key="3">
    <source>
        <dbReference type="ARBA" id="ARBA00022989"/>
    </source>
</evidence>
<feature type="domain" description="HTH cro/C1-type" evidence="7">
    <location>
        <begin position="10"/>
        <end position="64"/>
    </location>
</feature>
<evidence type="ECO:0000256" key="5">
    <source>
        <dbReference type="ARBA" id="ARBA00023136"/>
    </source>
</evidence>
<dbReference type="InterPro" id="IPR001387">
    <property type="entry name" value="Cro/C1-type_HTH"/>
</dbReference>
<dbReference type="InterPro" id="IPR050807">
    <property type="entry name" value="TransReg_Diox_bact_type"/>
</dbReference>
<proteinExistence type="predicted"/>
<feature type="transmembrane region" description="Helical" evidence="6">
    <location>
        <begin position="75"/>
        <end position="103"/>
    </location>
</feature>
<dbReference type="KEGG" id="fax:FUAX_06550"/>
<dbReference type="SUPFAM" id="SSF47413">
    <property type="entry name" value="lambda repressor-like DNA-binding domains"/>
    <property type="match status" value="1"/>
</dbReference>
<dbReference type="SMART" id="SM00530">
    <property type="entry name" value="HTH_XRE"/>
    <property type="match status" value="1"/>
</dbReference>
<dbReference type="Pfam" id="PF01381">
    <property type="entry name" value="HTH_3"/>
    <property type="match status" value="1"/>
</dbReference>
<dbReference type="InterPro" id="IPR010982">
    <property type="entry name" value="Lambda_DNA-bd_dom_sf"/>
</dbReference>
<keyword evidence="2 6" id="KW-0812">Transmembrane</keyword>
<keyword evidence="3 6" id="KW-1133">Transmembrane helix</keyword>
<evidence type="ECO:0000313" key="8">
    <source>
        <dbReference type="EMBL" id="BDD08223.1"/>
    </source>
</evidence>
<keyword evidence="5 6" id="KW-0472">Membrane</keyword>
<comment type="subcellular location">
    <subcellularLocation>
        <location evidence="1">Membrane</location>
        <topology evidence="1">Multi-pass membrane protein</topology>
    </subcellularLocation>
</comment>
<dbReference type="Gene3D" id="1.10.260.40">
    <property type="entry name" value="lambda repressor-like DNA-binding domains"/>
    <property type="match status" value="1"/>
</dbReference>
<evidence type="ECO:0000313" key="9">
    <source>
        <dbReference type="Proteomes" id="UP001348817"/>
    </source>
</evidence>
<keyword evidence="9" id="KW-1185">Reference proteome</keyword>
<sequence length="190" mass="21636">MKETELSRKIKNLRLRKGYSQEELAEHAGLSLRTVQRIENGETEPRGDTLKRLAQALGIGPDELLDWAVEEDPSALLALNLSALCYLLFPLLGVIVPLVIWVFQKDKIRGINEVAKDLLNFQITWVLALFGGYILLFVIVFSNLTIVGPFSFFLFWGGMYFFNGPSVVRNVLRIKKGEPVRYELKYEFIG</sequence>
<dbReference type="PROSITE" id="PS50943">
    <property type="entry name" value="HTH_CROC1"/>
    <property type="match status" value="1"/>
</dbReference>
<accession>A0AAU9CJQ6</accession>
<evidence type="ECO:0000256" key="1">
    <source>
        <dbReference type="ARBA" id="ARBA00004141"/>
    </source>
</evidence>
<dbReference type="GO" id="GO:0005829">
    <property type="term" value="C:cytosol"/>
    <property type="evidence" value="ECO:0007669"/>
    <property type="project" value="TreeGrafter"/>
</dbReference>
<evidence type="ECO:0000256" key="4">
    <source>
        <dbReference type="ARBA" id="ARBA00023125"/>
    </source>
</evidence>
<organism evidence="8 9">
    <name type="scientific">Fulvitalea axinellae</name>
    <dbReference type="NCBI Taxonomy" id="1182444"/>
    <lineage>
        <taxon>Bacteria</taxon>
        <taxon>Pseudomonadati</taxon>
        <taxon>Bacteroidota</taxon>
        <taxon>Cytophagia</taxon>
        <taxon>Cytophagales</taxon>
        <taxon>Persicobacteraceae</taxon>
        <taxon>Fulvitalea</taxon>
    </lineage>
</organism>
<dbReference type="GO" id="GO:0003677">
    <property type="term" value="F:DNA binding"/>
    <property type="evidence" value="ECO:0007669"/>
    <property type="project" value="UniProtKB-KW"/>
</dbReference>
<evidence type="ECO:0000256" key="6">
    <source>
        <dbReference type="SAM" id="Phobius"/>
    </source>
</evidence>
<evidence type="ECO:0000256" key="2">
    <source>
        <dbReference type="ARBA" id="ARBA00022692"/>
    </source>
</evidence>
<feature type="transmembrane region" description="Helical" evidence="6">
    <location>
        <begin position="123"/>
        <end position="144"/>
    </location>
</feature>
<keyword evidence="4" id="KW-0238">DNA-binding</keyword>
<dbReference type="PANTHER" id="PTHR46797">
    <property type="entry name" value="HTH-TYPE TRANSCRIPTIONAL REGULATOR"/>
    <property type="match status" value="1"/>
</dbReference>
<dbReference type="Pfam" id="PF09685">
    <property type="entry name" value="MamF_MmsF"/>
    <property type="match status" value="1"/>
</dbReference>
<dbReference type="EMBL" id="AP025314">
    <property type="protein sequence ID" value="BDD08223.1"/>
    <property type="molecule type" value="Genomic_DNA"/>
</dbReference>